<dbReference type="AlphaFoldDB" id="A0A8H4XM95"/>
<feature type="region of interest" description="Disordered" evidence="5">
    <location>
        <begin position="409"/>
        <end position="432"/>
    </location>
</feature>
<dbReference type="PROSITE" id="PS50090">
    <property type="entry name" value="MYB_LIKE"/>
    <property type="match status" value="3"/>
</dbReference>
<feature type="compositionally biased region" description="Basic and acidic residues" evidence="5">
    <location>
        <begin position="1"/>
        <end position="24"/>
    </location>
</feature>
<reference evidence="8" key="2">
    <citation type="submission" date="2020-05" db="EMBL/GenBank/DDBJ databases">
        <authorList>
            <person name="Kim H.-S."/>
            <person name="Proctor R.H."/>
            <person name="Brown D.W."/>
        </authorList>
    </citation>
    <scope>NUCLEOTIDE SEQUENCE</scope>
    <source>
        <strain evidence="8">NRRL 22465</strain>
    </source>
</reference>
<dbReference type="GO" id="GO:0019185">
    <property type="term" value="C:snRNA-activating protein complex"/>
    <property type="evidence" value="ECO:0007669"/>
    <property type="project" value="TreeGrafter"/>
</dbReference>
<feature type="compositionally biased region" description="Basic residues" evidence="5">
    <location>
        <begin position="409"/>
        <end position="424"/>
    </location>
</feature>
<dbReference type="Proteomes" id="UP000635477">
    <property type="component" value="Unassembled WGS sequence"/>
</dbReference>
<dbReference type="GO" id="GO:0001006">
    <property type="term" value="F:RNA polymerase III type 3 promoter sequence-specific DNA binding"/>
    <property type="evidence" value="ECO:0007669"/>
    <property type="project" value="TreeGrafter"/>
</dbReference>
<keyword evidence="3" id="KW-0804">Transcription</keyword>
<feature type="domain" description="Myb-like" evidence="6">
    <location>
        <begin position="139"/>
        <end position="189"/>
    </location>
</feature>
<dbReference type="GO" id="GO:0000978">
    <property type="term" value="F:RNA polymerase II cis-regulatory region sequence-specific DNA binding"/>
    <property type="evidence" value="ECO:0007669"/>
    <property type="project" value="TreeGrafter"/>
</dbReference>
<proteinExistence type="predicted"/>
<sequence>MMSPRDADSREPFGSDTALDRDMAPHSPQTRNPRRMWTAVEDEKLKAMVQRYGDARGSRSLWKIISMSCPGRTAKDCRKRWFHSLHPSLRKGRWAHQEDRVLLAAYARLGPAWHDVALMIPGRTDDQCSKRYNEILDPSATTRLRQWTPEEDRILTQGVMALGHRWSTISARLNNRPPLTCRNHWRHLCDRGQSTLTPSQSEVPGLSLCLDTAESPGPGSSGGDGDPHSTTSNLDAVFSPDVDRYDSFVDFPPLSPVTESLLSAGLPDLEMIEWPGLDLQPMPIGELEALSTDYEITTDSQPSATPGTLPPFVESSELSTGAPWSRNESAQANTNGTVTTSHHRLPESSSTPGILISGPLASCVSAPLHLHNCHWTNMAEYIAIENEPEMAIDHGPSHIDLVQHHHYYHHHHHHHHRHHHHHHSDSHISEPMSSLRTDLGHEDMAILGSRGAPADRG</sequence>
<organism evidence="8 9">
    <name type="scientific">Fusarium zealandicum</name>
    <dbReference type="NCBI Taxonomy" id="1053134"/>
    <lineage>
        <taxon>Eukaryota</taxon>
        <taxon>Fungi</taxon>
        <taxon>Dikarya</taxon>
        <taxon>Ascomycota</taxon>
        <taxon>Pezizomycotina</taxon>
        <taxon>Sordariomycetes</taxon>
        <taxon>Hypocreomycetidae</taxon>
        <taxon>Hypocreales</taxon>
        <taxon>Nectriaceae</taxon>
        <taxon>Fusarium</taxon>
        <taxon>Fusarium staphyleae species complex</taxon>
    </lineage>
</organism>
<evidence type="ECO:0000256" key="1">
    <source>
        <dbReference type="ARBA" id="ARBA00023015"/>
    </source>
</evidence>
<dbReference type="GO" id="GO:0042795">
    <property type="term" value="P:snRNA transcription by RNA polymerase II"/>
    <property type="evidence" value="ECO:0007669"/>
    <property type="project" value="TreeGrafter"/>
</dbReference>
<comment type="caution">
    <text evidence="8">The sequence shown here is derived from an EMBL/GenBank/DDBJ whole genome shotgun (WGS) entry which is preliminary data.</text>
</comment>
<feature type="region of interest" description="Disordered" evidence="5">
    <location>
        <begin position="297"/>
        <end position="351"/>
    </location>
</feature>
<reference evidence="8" key="1">
    <citation type="journal article" date="2020" name="BMC Genomics">
        <title>Correction to: Identification and distribution of gene clusters required for synthesis of sphingolipid metabolism inhibitors in diverse species of the filamentous fungus Fusarium.</title>
        <authorList>
            <person name="Kim H.S."/>
            <person name="Lohmar J.M."/>
            <person name="Busman M."/>
            <person name="Brown D.W."/>
            <person name="Naumann T.A."/>
            <person name="Divon H.H."/>
            <person name="Lysoe E."/>
            <person name="Uhlig S."/>
            <person name="Proctor R.H."/>
        </authorList>
    </citation>
    <scope>NUCLEOTIDE SEQUENCE</scope>
    <source>
        <strain evidence="8">NRRL 22465</strain>
    </source>
</reference>
<feature type="domain" description="Myb-like" evidence="6">
    <location>
        <begin position="86"/>
        <end position="136"/>
    </location>
</feature>
<evidence type="ECO:0000259" key="6">
    <source>
        <dbReference type="PROSITE" id="PS50090"/>
    </source>
</evidence>
<dbReference type="GO" id="GO:0042796">
    <property type="term" value="P:snRNA transcription by RNA polymerase III"/>
    <property type="evidence" value="ECO:0007669"/>
    <property type="project" value="TreeGrafter"/>
</dbReference>
<feature type="region of interest" description="Disordered" evidence="5">
    <location>
        <begin position="1"/>
        <end position="35"/>
    </location>
</feature>
<accession>A0A8H4XM95</accession>
<feature type="compositionally biased region" description="Polar residues" evidence="5">
    <location>
        <begin position="326"/>
        <end position="340"/>
    </location>
</feature>
<evidence type="ECO:0000256" key="5">
    <source>
        <dbReference type="SAM" id="MobiDB-lite"/>
    </source>
</evidence>
<evidence type="ECO:0000313" key="9">
    <source>
        <dbReference type="Proteomes" id="UP000635477"/>
    </source>
</evidence>
<evidence type="ECO:0000256" key="4">
    <source>
        <dbReference type="ARBA" id="ARBA00023242"/>
    </source>
</evidence>
<protein>
    <submittedName>
        <fullName evidence="8">Uncharacterized protein</fullName>
    </submittedName>
</protein>
<dbReference type="SUPFAM" id="SSF46689">
    <property type="entry name" value="Homeodomain-like"/>
    <property type="match status" value="2"/>
</dbReference>
<name>A0A8H4XM95_9HYPO</name>
<evidence type="ECO:0000259" key="7">
    <source>
        <dbReference type="PROSITE" id="PS51294"/>
    </source>
</evidence>
<feature type="domain" description="HTH myb-type" evidence="7">
    <location>
        <begin position="86"/>
        <end position="140"/>
    </location>
</feature>
<dbReference type="Gene3D" id="1.10.10.60">
    <property type="entry name" value="Homeodomain-like"/>
    <property type="match status" value="3"/>
</dbReference>
<feature type="region of interest" description="Disordered" evidence="5">
    <location>
        <begin position="209"/>
        <end position="235"/>
    </location>
</feature>
<dbReference type="PANTHER" id="PTHR46621">
    <property type="entry name" value="SNRNA-ACTIVATING PROTEIN COMPLEX SUBUNIT 4"/>
    <property type="match status" value="1"/>
</dbReference>
<dbReference type="InterPro" id="IPR009057">
    <property type="entry name" value="Homeodomain-like_sf"/>
</dbReference>
<dbReference type="PANTHER" id="PTHR46621:SF1">
    <property type="entry name" value="SNRNA-ACTIVATING PROTEIN COMPLEX SUBUNIT 4"/>
    <property type="match status" value="1"/>
</dbReference>
<keyword evidence="2" id="KW-0238">DNA-binding</keyword>
<dbReference type="CDD" id="cd00167">
    <property type="entry name" value="SANT"/>
    <property type="match status" value="2"/>
</dbReference>
<feature type="domain" description="HTH myb-type" evidence="7">
    <location>
        <begin position="145"/>
        <end position="193"/>
    </location>
</feature>
<dbReference type="InterPro" id="IPR001005">
    <property type="entry name" value="SANT/Myb"/>
</dbReference>
<feature type="domain" description="Myb-like" evidence="6">
    <location>
        <begin position="29"/>
        <end position="85"/>
    </location>
</feature>
<keyword evidence="1" id="KW-0805">Transcription regulation</keyword>
<evidence type="ECO:0000256" key="3">
    <source>
        <dbReference type="ARBA" id="ARBA00023163"/>
    </source>
</evidence>
<feature type="domain" description="HTH myb-type" evidence="7">
    <location>
        <begin position="34"/>
        <end position="81"/>
    </location>
</feature>
<dbReference type="InterPro" id="IPR051575">
    <property type="entry name" value="Myb-like_DNA-bd"/>
</dbReference>
<dbReference type="OrthoDB" id="2143914at2759"/>
<dbReference type="PROSITE" id="PS51294">
    <property type="entry name" value="HTH_MYB"/>
    <property type="match status" value="3"/>
</dbReference>
<evidence type="ECO:0000313" key="8">
    <source>
        <dbReference type="EMBL" id="KAF4979776.1"/>
    </source>
</evidence>
<dbReference type="EMBL" id="JABEYC010000279">
    <property type="protein sequence ID" value="KAF4979776.1"/>
    <property type="molecule type" value="Genomic_DNA"/>
</dbReference>
<feature type="compositionally biased region" description="Polar residues" evidence="5">
    <location>
        <begin position="297"/>
        <end position="306"/>
    </location>
</feature>
<keyword evidence="9" id="KW-1185">Reference proteome</keyword>
<evidence type="ECO:0000256" key="2">
    <source>
        <dbReference type="ARBA" id="ARBA00023125"/>
    </source>
</evidence>
<dbReference type="Pfam" id="PF00249">
    <property type="entry name" value="Myb_DNA-binding"/>
    <property type="match status" value="3"/>
</dbReference>
<dbReference type="SMART" id="SM00717">
    <property type="entry name" value="SANT"/>
    <property type="match status" value="3"/>
</dbReference>
<keyword evidence="4" id="KW-0539">Nucleus</keyword>
<dbReference type="InterPro" id="IPR017930">
    <property type="entry name" value="Myb_dom"/>
</dbReference>
<gene>
    <name evidence="8" type="ORF">FZEAL_4080</name>
</gene>